<evidence type="ECO:0000256" key="8">
    <source>
        <dbReference type="ARBA" id="ARBA00023242"/>
    </source>
</evidence>
<dbReference type="AlphaFoldDB" id="A0A9P7BQ86"/>
<evidence type="ECO:0000256" key="4">
    <source>
        <dbReference type="ARBA" id="ARBA00022771"/>
    </source>
</evidence>
<accession>A0A9P7BQ86</accession>
<evidence type="ECO:0000256" key="13">
    <source>
        <dbReference type="SAM" id="MobiDB-lite"/>
    </source>
</evidence>
<evidence type="ECO:0000259" key="14">
    <source>
        <dbReference type="PROSITE" id="PS51479"/>
    </source>
</evidence>
<proteinExistence type="inferred from homology"/>
<feature type="compositionally biased region" description="Basic and acidic residues" evidence="13">
    <location>
        <begin position="281"/>
        <end position="297"/>
    </location>
</feature>
<evidence type="ECO:0000256" key="10">
    <source>
        <dbReference type="ARBA" id="ARBA00048336"/>
    </source>
</evidence>
<feature type="compositionally biased region" description="Polar residues" evidence="13">
    <location>
        <begin position="320"/>
        <end position="342"/>
    </location>
</feature>
<evidence type="ECO:0000256" key="5">
    <source>
        <dbReference type="ARBA" id="ARBA00022801"/>
    </source>
</evidence>
<name>A0A9P7BQ86_RHIOR</name>
<dbReference type="InterPro" id="IPR039693">
    <property type="entry name" value="Rtr1/RPAP2"/>
</dbReference>
<evidence type="ECO:0000256" key="1">
    <source>
        <dbReference type="ARBA" id="ARBA00004123"/>
    </source>
</evidence>
<dbReference type="GO" id="GO:0005737">
    <property type="term" value="C:cytoplasm"/>
    <property type="evidence" value="ECO:0007669"/>
    <property type="project" value="TreeGrafter"/>
</dbReference>
<keyword evidence="5 12" id="KW-0378">Hydrolase</keyword>
<evidence type="ECO:0000256" key="2">
    <source>
        <dbReference type="ARBA" id="ARBA00005676"/>
    </source>
</evidence>
<feature type="compositionally biased region" description="Polar residues" evidence="13">
    <location>
        <begin position="552"/>
        <end position="561"/>
    </location>
</feature>
<evidence type="ECO:0000256" key="6">
    <source>
        <dbReference type="ARBA" id="ARBA00022833"/>
    </source>
</evidence>
<keyword evidence="6 12" id="KW-0862">Zinc</keyword>
<dbReference type="EMBL" id="JAANQT010001492">
    <property type="protein sequence ID" value="KAG1304943.1"/>
    <property type="molecule type" value="Genomic_DNA"/>
</dbReference>
<comment type="subcellular location">
    <subcellularLocation>
        <location evidence="1 12">Nucleus</location>
    </subcellularLocation>
</comment>
<evidence type="ECO:0000256" key="11">
    <source>
        <dbReference type="PROSITE-ProRule" id="PRU00812"/>
    </source>
</evidence>
<protein>
    <recommendedName>
        <fullName evidence="12">RNA polymerase II subunit B1 CTD phosphatase RPAP2 homolog</fullName>
        <ecNumber evidence="12">3.1.3.16</ecNumber>
    </recommendedName>
</protein>
<dbReference type="Proteomes" id="UP000716291">
    <property type="component" value="Unassembled WGS sequence"/>
</dbReference>
<comment type="similarity">
    <text evidence="2 11 12">Belongs to the RPAP2 family.</text>
</comment>
<keyword evidence="3 12" id="KW-0479">Metal-binding</keyword>
<comment type="caution">
    <text evidence="15">The sequence shown here is derived from an EMBL/GenBank/DDBJ whole genome shotgun (WGS) entry which is preliminary data.</text>
</comment>
<dbReference type="PROSITE" id="PS51479">
    <property type="entry name" value="ZF_RTR1"/>
    <property type="match status" value="1"/>
</dbReference>
<evidence type="ECO:0000256" key="7">
    <source>
        <dbReference type="ARBA" id="ARBA00022912"/>
    </source>
</evidence>
<dbReference type="InterPro" id="IPR007308">
    <property type="entry name" value="Rtr1/RPAP2_dom"/>
</dbReference>
<dbReference type="Gene3D" id="1.25.40.820">
    <property type="match status" value="1"/>
</dbReference>
<dbReference type="GO" id="GO:0005634">
    <property type="term" value="C:nucleus"/>
    <property type="evidence" value="ECO:0007669"/>
    <property type="project" value="UniProtKB-SubCell"/>
</dbReference>
<dbReference type="InterPro" id="IPR038534">
    <property type="entry name" value="Rtr1/RPAP2_sf"/>
</dbReference>
<dbReference type="EC" id="3.1.3.16" evidence="12"/>
<keyword evidence="8 12" id="KW-0539">Nucleus</keyword>
<sequence length="632" mass="72653">MQKTTIRRKRPLPKKSLTPKQNLIKESAVQRQKIEKLVFIWQEKLFSQPTVPHLTLQKAVTYLQPRTFAEVVEERVVQAWCGYPLCSKAPQTIQQKYKISLSQRKVFDTTELTNYCSESCFRKSKYYTLQLSEEPVWFRDLHQPSNAHIISLEEDFEEAVNERRKSLKAGRTNQDIKQDYVQQLIGNVPKNVSENNVLEIVEKTTVNVPSAPQVTSFDTLEGYKIEIKNDGKLPTTMVLKKKKEDNQSELNVQQDQEKEIVVDTANEDDIFNTMMMLKDMNLDKEPISGSSSKDKSSKMAPSNSNSNKSLSNNENHNKNTQALHTENVKSASQDENIQQVQTKPLPKKKKKKGPELSLFGTIWTMLDHMTTKATRIYLNDLEKHQRRLNVMLLLQQENRSLDETSLLRGQIFSERILETYYVIRAQIGIKDNMEDDIVNIIKTFRLSDASMVALDPAQCYMLTLVIVKSLSDITIAKDCTSWRAPFEDCCKAIEQSLDMVDACVRVLKVANQMEKQRLRDYWERSTIQHQSNDAIADNQEKGLIAYPSSTYQPSNSSMTLQNTTSCNSSSSNTSGSSTSSIQHDNRQLVKFWSKKKTSKRLSLVWHWSVSMGYCEYDHGKELNELIKKLTKE</sequence>
<reference evidence="15" key="1">
    <citation type="journal article" date="2020" name="Microb. Genom.">
        <title>Genetic diversity of clinical and environmental Mucorales isolates obtained from an investigation of mucormycosis cases among solid organ transplant recipients.</title>
        <authorList>
            <person name="Nguyen M.H."/>
            <person name="Kaul D."/>
            <person name="Muto C."/>
            <person name="Cheng S.J."/>
            <person name="Richter R.A."/>
            <person name="Bruno V.M."/>
            <person name="Liu G."/>
            <person name="Beyhan S."/>
            <person name="Sundermann A.J."/>
            <person name="Mounaud S."/>
            <person name="Pasculle A.W."/>
            <person name="Nierman W.C."/>
            <person name="Driscoll E."/>
            <person name="Cumbie R."/>
            <person name="Clancy C.J."/>
            <person name="Dupont C.L."/>
        </authorList>
    </citation>
    <scope>NUCLEOTIDE SEQUENCE</scope>
    <source>
        <strain evidence="15">GL11</strain>
    </source>
</reference>
<evidence type="ECO:0000256" key="12">
    <source>
        <dbReference type="RuleBase" id="RU367080"/>
    </source>
</evidence>
<evidence type="ECO:0000256" key="9">
    <source>
        <dbReference type="ARBA" id="ARBA00047761"/>
    </source>
</evidence>
<evidence type="ECO:0000313" key="15">
    <source>
        <dbReference type="EMBL" id="KAG1304943.1"/>
    </source>
</evidence>
<keyword evidence="7 12" id="KW-0904">Protein phosphatase</keyword>
<feature type="region of interest" description="Disordered" evidence="13">
    <location>
        <begin position="281"/>
        <end position="352"/>
    </location>
</feature>
<dbReference type="PANTHER" id="PTHR14732">
    <property type="entry name" value="RNA POLYMERASE II SUBUNIT B1 CTD PHOSPHATASE RPAP2-RELATED"/>
    <property type="match status" value="1"/>
</dbReference>
<dbReference type="GO" id="GO:0008420">
    <property type="term" value="F:RNA polymerase II CTD heptapeptide repeat phosphatase activity"/>
    <property type="evidence" value="ECO:0007669"/>
    <property type="project" value="UniProtKB-UniRule"/>
</dbReference>
<keyword evidence="16" id="KW-1185">Reference proteome</keyword>
<keyword evidence="4 12" id="KW-0863">Zinc-finger</keyword>
<feature type="region of interest" description="Disordered" evidence="13">
    <location>
        <begin position="552"/>
        <end position="581"/>
    </location>
</feature>
<feature type="domain" description="RTR1-type" evidence="14">
    <location>
        <begin position="58"/>
        <end position="140"/>
    </location>
</feature>
<dbReference type="Pfam" id="PF04181">
    <property type="entry name" value="RPAP2_Rtr1"/>
    <property type="match status" value="1"/>
</dbReference>
<dbReference type="GO" id="GO:0008270">
    <property type="term" value="F:zinc ion binding"/>
    <property type="evidence" value="ECO:0007669"/>
    <property type="project" value="UniProtKB-KW"/>
</dbReference>
<dbReference type="GO" id="GO:0043175">
    <property type="term" value="F:RNA polymerase core enzyme binding"/>
    <property type="evidence" value="ECO:0007669"/>
    <property type="project" value="UniProtKB-UniRule"/>
</dbReference>
<comment type="function">
    <text evidence="12">Putative RNA polymerase II subunit B1 C-terminal domain (CTD) phosphatase involved in RNA polymerase II transcription regulation.</text>
</comment>
<comment type="catalytic activity">
    <reaction evidence="9 12">
        <text>O-phospho-L-seryl-[protein] + H2O = L-seryl-[protein] + phosphate</text>
        <dbReference type="Rhea" id="RHEA:20629"/>
        <dbReference type="Rhea" id="RHEA-COMP:9863"/>
        <dbReference type="Rhea" id="RHEA-COMP:11604"/>
        <dbReference type="ChEBI" id="CHEBI:15377"/>
        <dbReference type="ChEBI" id="CHEBI:29999"/>
        <dbReference type="ChEBI" id="CHEBI:43474"/>
        <dbReference type="ChEBI" id="CHEBI:83421"/>
        <dbReference type="EC" id="3.1.3.16"/>
    </reaction>
</comment>
<organism evidence="15 16">
    <name type="scientific">Rhizopus oryzae</name>
    <name type="common">Mucormycosis agent</name>
    <name type="synonym">Rhizopus arrhizus var. delemar</name>
    <dbReference type="NCBI Taxonomy" id="64495"/>
    <lineage>
        <taxon>Eukaryota</taxon>
        <taxon>Fungi</taxon>
        <taxon>Fungi incertae sedis</taxon>
        <taxon>Mucoromycota</taxon>
        <taxon>Mucoromycotina</taxon>
        <taxon>Mucoromycetes</taxon>
        <taxon>Mucorales</taxon>
        <taxon>Mucorineae</taxon>
        <taxon>Rhizopodaceae</taxon>
        <taxon>Rhizopus</taxon>
    </lineage>
</organism>
<gene>
    <name evidence="15" type="ORF">G6F64_008775</name>
</gene>
<evidence type="ECO:0000256" key="3">
    <source>
        <dbReference type="ARBA" id="ARBA00022723"/>
    </source>
</evidence>
<dbReference type="PANTHER" id="PTHR14732:SF0">
    <property type="entry name" value="RNA POLYMERASE II SUBUNIT B1 CTD PHOSPHATASE RPAP2-RELATED"/>
    <property type="match status" value="1"/>
</dbReference>
<evidence type="ECO:0000313" key="16">
    <source>
        <dbReference type="Proteomes" id="UP000716291"/>
    </source>
</evidence>
<feature type="compositionally biased region" description="Low complexity" evidence="13">
    <location>
        <begin position="562"/>
        <end position="580"/>
    </location>
</feature>
<comment type="catalytic activity">
    <reaction evidence="10 12">
        <text>O-phospho-L-threonyl-[protein] + H2O = L-threonyl-[protein] + phosphate</text>
        <dbReference type="Rhea" id="RHEA:47004"/>
        <dbReference type="Rhea" id="RHEA-COMP:11060"/>
        <dbReference type="Rhea" id="RHEA-COMP:11605"/>
        <dbReference type="ChEBI" id="CHEBI:15377"/>
        <dbReference type="ChEBI" id="CHEBI:30013"/>
        <dbReference type="ChEBI" id="CHEBI:43474"/>
        <dbReference type="ChEBI" id="CHEBI:61977"/>
        <dbReference type="EC" id="3.1.3.16"/>
    </reaction>
</comment>
<feature type="compositionally biased region" description="Low complexity" evidence="13">
    <location>
        <begin position="302"/>
        <end position="314"/>
    </location>
</feature>